<evidence type="ECO:0000313" key="10">
    <source>
        <dbReference type="Proteomes" id="UP000436088"/>
    </source>
</evidence>
<evidence type="ECO:0000256" key="3">
    <source>
        <dbReference type="ARBA" id="ARBA00023125"/>
    </source>
</evidence>
<evidence type="ECO:0000256" key="1">
    <source>
        <dbReference type="ARBA" id="ARBA00004123"/>
    </source>
</evidence>
<keyword evidence="2" id="KW-0805">Transcription regulation</keyword>
<feature type="coiled-coil region" evidence="6">
    <location>
        <begin position="187"/>
        <end position="259"/>
    </location>
</feature>
<dbReference type="Pfam" id="PF00170">
    <property type="entry name" value="bZIP_1"/>
    <property type="match status" value="1"/>
</dbReference>
<feature type="compositionally biased region" description="Polar residues" evidence="7">
    <location>
        <begin position="15"/>
        <end position="27"/>
    </location>
</feature>
<dbReference type="GO" id="GO:0005634">
    <property type="term" value="C:nucleus"/>
    <property type="evidence" value="ECO:0007669"/>
    <property type="project" value="UniProtKB-SubCell"/>
</dbReference>
<name>A0A6A3AXQ0_HIBSY</name>
<dbReference type="PROSITE" id="PS50217">
    <property type="entry name" value="BZIP"/>
    <property type="match status" value="1"/>
</dbReference>
<dbReference type="PANTHER" id="PTHR13690">
    <property type="entry name" value="TRANSCRIPTION FACTOR POSF21-RELATED"/>
    <property type="match status" value="1"/>
</dbReference>
<keyword evidence="3" id="KW-0238">DNA-binding</keyword>
<dbReference type="CDD" id="cd14703">
    <property type="entry name" value="bZIP_plant_RF2"/>
    <property type="match status" value="1"/>
</dbReference>
<dbReference type="AlphaFoldDB" id="A0A6A3AXQ0"/>
<reference evidence="9" key="1">
    <citation type="submission" date="2019-09" db="EMBL/GenBank/DDBJ databases">
        <title>Draft genome information of white flower Hibiscus syriacus.</title>
        <authorList>
            <person name="Kim Y.-M."/>
        </authorList>
    </citation>
    <scope>NUCLEOTIDE SEQUENCE [LARGE SCALE GENOMIC DNA]</scope>
    <source>
        <strain evidence="9">YM2019G1</strain>
    </source>
</reference>
<dbReference type="SUPFAM" id="SSF57959">
    <property type="entry name" value="Leucine zipper domain"/>
    <property type="match status" value="1"/>
</dbReference>
<comment type="subcellular location">
    <subcellularLocation>
        <location evidence="1">Nucleus</location>
    </subcellularLocation>
</comment>
<gene>
    <name evidence="9" type="ORF">F3Y22_tig00110332pilonHSYRG01138</name>
</gene>
<dbReference type="Gene3D" id="1.20.5.170">
    <property type="match status" value="1"/>
</dbReference>
<dbReference type="GO" id="GO:0003677">
    <property type="term" value="F:DNA binding"/>
    <property type="evidence" value="ECO:0007669"/>
    <property type="project" value="UniProtKB-KW"/>
</dbReference>
<proteinExistence type="predicted"/>
<keyword evidence="5" id="KW-0539">Nucleus</keyword>
<feature type="region of interest" description="Disordered" evidence="7">
    <location>
        <begin position="85"/>
        <end position="131"/>
    </location>
</feature>
<keyword evidence="6" id="KW-0175">Coiled coil</keyword>
<evidence type="ECO:0000256" key="7">
    <source>
        <dbReference type="SAM" id="MobiDB-lite"/>
    </source>
</evidence>
<feature type="domain" description="BZIP" evidence="8">
    <location>
        <begin position="162"/>
        <end position="225"/>
    </location>
</feature>
<keyword evidence="4" id="KW-0804">Transcription</keyword>
<dbReference type="Proteomes" id="UP000436088">
    <property type="component" value="Unassembled WGS sequence"/>
</dbReference>
<dbReference type="SMART" id="SM00338">
    <property type="entry name" value="BRLZ"/>
    <property type="match status" value="1"/>
</dbReference>
<dbReference type="InterPro" id="IPR044759">
    <property type="entry name" value="bZIP_RF2"/>
</dbReference>
<dbReference type="PANTHER" id="PTHR13690:SF103">
    <property type="entry name" value="BZIP TRANSCRIPTION FACTOR 18"/>
    <property type="match status" value="1"/>
</dbReference>
<organism evidence="9 10">
    <name type="scientific">Hibiscus syriacus</name>
    <name type="common">Rose of Sharon</name>
    <dbReference type="NCBI Taxonomy" id="106335"/>
    <lineage>
        <taxon>Eukaryota</taxon>
        <taxon>Viridiplantae</taxon>
        <taxon>Streptophyta</taxon>
        <taxon>Embryophyta</taxon>
        <taxon>Tracheophyta</taxon>
        <taxon>Spermatophyta</taxon>
        <taxon>Magnoliopsida</taxon>
        <taxon>eudicotyledons</taxon>
        <taxon>Gunneridae</taxon>
        <taxon>Pentapetalae</taxon>
        <taxon>rosids</taxon>
        <taxon>malvids</taxon>
        <taxon>Malvales</taxon>
        <taxon>Malvaceae</taxon>
        <taxon>Malvoideae</taxon>
        <taxon>Hibiscus</taxon>
    </lineage>
</organism>
<comment type="caution">
    <text evidence="9">The sequence shown here is derived from an EMBL/GenBank/DDBJ whole genome shotgun (WGS) entry which is preliminary data.</text>
</comment>
<evidence type="ECO:0000256" key="2">
    <source>
        <dbReference type="ARBA" id="ARBA00023015"/>
    </source>
</evidence>
<evidence type="ECO:0000259" key="8">
    <source>
        <dbReference type="PROSITE" id="PS50217"/>
    </source>
</evidence>
<dbReference type="InterPro" id="IPR046347">
    <property type="entry name" value="bZIP_sf"/>
</dbReference>
<sequence length="340" mass="37669">MQDPQNMNPNPDPQILSNTPSTPQNMPSFPILPAFRGSYHRRTQSEVQFRIPDDLDLVSDPFDGLGSEDDLFFSYMDIEKLGGSSTGVDKGEVAAGSSCNGSAQNPKREEMTGGSDHGEKNNNGGNGRHRYSNSVDGCSIMESIEAKKAMAPHQLAELWAVDPKRAKRIIANRRSATRSKERKALYMSELERKVQTLQTEATTLSTHLTVFQRDTTGLTSENTELKRRLQEMEQQAHLCDALNESLKKEVERLKTATGEITTATDTFNLGMQHISYIQSSFLPPQNIHMPLFHPFQSNLLTPCPSMVAASNSNMHSFADMMHRDPLGLLQGLDIGSRGST</sequence>
<feature type="region of interest" description="Disordered" evidence="7">
    <location>
        <begin position="1"/>
        <end position="30"/>
    </location>
</feature>
<feature type="compositionally biased region" description="Basic and acidic residues" evidence="7">
    <location>
        <begin position="106"/>
        <end position="120"/>
    </location>
</feature>
<protein>
    <submittedName>
        <fullName evidence="9">Transcription factor VIP1</fullName>
    </submittedName>
</protein>
<evidence type="ECO:0000256" key="5">
    <source>
        <dbReference type="ARBA" id="ARBA00023242"/>
    </source>
</evidence>
<evidence type="ECO:0000256" key="4">
    <source>
        <dbReference type="ARBA" id="ARBA00023163"/>
    </source>
</evidence>
<evidence type="ECO:0000313" key="9">
    <source>
        <dbReference type="EMBL" id="KAE8709226.1"/>
    </source>
</evidence>
<accession>A0A6A3AXQ0</accession>
<evidence type="ECO:0000256" key="6">
    <source>
        <dbReference type="SAM" id="Coils"/>
    </source>
</evidence>
<dbReference type="InterPro" id="IPR004827">
    <property type="entry name" value="bZIP"/>
</dbReference>
<dbReference type="GO" id="GO:0003700">
    <property type="term" value="F:DNA-binding transcription factor activity"/>
    <property type="evidence" value="ECO:0007669"/>
    <property type="project" value="InterPro"/>
</dbReference>
<keyword evidence="10" id="KW-1185">Reference proteome</keyword>
<dbReference type="EMBL" id="VEPZ02000937">
    <property type="protein sequence ID" value="KAE8709226.1"/>
    <property type="molecule type" value="Genomic_DNA"/>
</dbReference>